<protein>
    <submittedName>
        <fullName evidence="1">Uncharacterized protein</fullName>
    </submittedName>
</protein>
<gene>
    <name evidence="1" type="ORF">NBRC110019_25650</name>
</gene>
<proteinExistence type="predicted"/>
<reference evidence="1" key="1">
    <citation type="submission" date="2022-07" db="EMBL/GenBank/DDBJ databases">
        <title>Taxonomy of Novel Oxalotrophic and Methylotrophic Bacteria.</title>
        <authorList>
            <person name="Sahin N."/>
            <person name="Tani A."/>
        </authorList>
    </citation>
    <scope>NUCLEOTIDE SEQUENCE</scope>
    <source>
        <strain evidence="1">AM327</strain>
    </source>
</reference>
<evidence type="ECO:0000313" key="2">
    <source>
        <dbReference type="Proteomes" id="UP001143545"/>
    </source>
</evidence>
<organism evidence="1 2">
    <name type="scientific">Neptunitalea chrysea</name>
    <dbReference type="NCBI Taxonomy" id="1647581"/>
    <lineage>
        <taxon>Bacteria</taxon>
        <taxon>Pseudomonadati</taxon>
        <taxon>Bacteroidota</taxon>
        <taxon>Flavobacteriia</taxon>
        <taxon>Flavobacteriales</taxon>
        <taxon>Flavobacteriaceae</taxon>
        <taxon>Neptunitalea</taxon>
    </lineage>
</organism>
<keyword evidence="2" id="KW-1185">Reference proteome</keyword>
<dbReference type="AlphaFoldDB" id="A0A9W6EV88"/>
<comment type="caution">
    <text evidence="1">The sequence shown here is derived from an EMBL/GenBank/DDBJ whole genome shotgun (WGS) entry which is preliminary data.</text>
</comment>
<name>A0A9W6EV88_9FLAO</name>
<dbReference type="Proteomes" id="UP001143545">
    <property type="component" value="Unassembled WGS sequence"/>
</dbReference>
<evidence type="ECO:0000313" key="1">
    <source>
        <dbReference type="EMBL" id="GLB53524.1"/>
    </source>
</evidence>
<sequence length="154" mass="17456">MPKEEPKIPYDKAFSPGIIFQDDVFADINLFIGSTIANKKNYIPIAGAIGTRMGFETNFSKDNFTIAPKIGYELSVEIISLRLSALNYFQQEKSEFRVLPEIGLTLGGWADLTYGYGIQINDANLHNVAQHRVALTFNLNKQFTKDVFDYFFKN</sequence>
<accession>A0A9W6EV88</accession>
<dbReference type="EMBL" id="BRVP01000018">
    <property type="protein sequence ID" value="GLB53524.1"/>
    <property type="molecule type" value="Genomic_DNA"/>
</dbReference>